<gene>
    <name evidence="1" type="ORF">EW142_10845</name>
</gene>
<evidence type="ECO:0000313" key="2">
    <source>
        <dbReference type="Proteomes" id="UP000291981"/>
    </source>
</evidence>
<comment type="caution">
    <text evidence="1">The sequence shown here is derived from an EMBL/GenBank/DDBJ whole genome shotgun (WGS) entry which is preliminary data.</text>
</comment>
<dbReference type="AlphaFoldDB" id="A0A4Q8QGD5"/>
<dbReference type="EMBL" id="SGIU01000002">
    <property type="protein sequence ID" value="TAI47176.1"/>
    <property type="molecule type" value="Genomic_DNA"/>
</dbReference>
<dbReference type="Proteomes" id="UP000291981">
    <property type="component" value="Unassembled WGS sequence"/>
</dbReference>
<dbReference type="OrthoDB" id="1191002at2"/>
<evidence type="ECO:0000313" key="1">
    <source>
        <dbReference type="EMBL" id="TAI47176.1"/>
    </source>
</evidence>
<dbReference type="PROSITE" id="PS51257">
    <property type="entry name" value="PROKAR_LIPOPROTEIN"/>
    <property type="match status" value="1"/>
</dbReference>
<protein>
    <recommendedName>
        <fullName evidence="3">TonB C-terminal domain-containing protein</fullName>
    </recommendedName>
</protein>
<organism evidence="1 2">
    <name type="scientific">Flagellimonas allohymeniacidonis</name>
    <dbReference type="NCBI Taxonomy" id="2517819"/>
    <lineage>
        <taxon>Bacteria</taxon>
        <taxon>Pseudomonadati</taxon>
        <taxon>Bacteroidota</taxon>
        <taxon>Flavobacteriia</taxon>
        <taxon>Flavobacteriales</taxon>
        <taxon>Flavobacteriaceae</taxon>
        <taxon>Flagellimonas</taxon>
    </lineage>
</organism>
<sequence>MRKLFGILILGLSTSCNLFVSQEETTKNMVNQELLEINWNDVDQYPLFEGCEEDLDKIAQRSCFESAMLGYFSESLEGLSFQVNKDMNDTIYVDFLIDEHGFIAVQNVEEKESVLNEIANFNTEVSRRLNDLTTVAPALKRGVPVSIRFRLPIILNTN</sequence>
<accession>A0A4Q8QGD5</accession>
<reference evidence="1 2" key="1">
    <citation type="submission" date="2019-02" db="EMBL/GenBank/DDBJ databases">
        <title>Draft genome sequence of Muricauda sp. 176CP4-71.</title>
        <authorList>
            <person name="Park J.-S."/>
        </authorList>
    </citation>
    <scope>NUCLEOTIDE SEQUENCE [LARGE SCALE GENOMIC DNA]</scope>
    <source>
        <strain evidence="1 2">176CP4-71</strain>
    </source>
</reference>
<keyword evidence="2" id="KW-1185">Reference proteome</keyword>
<dbReference type="RefSeq" id="WP_130613753.1">
    <property type="nucleotide sequence ID" value="NZ_SGIU01000002.1"/>
</dbReference>
<evidence type="ECO:0008006" key="3">
    <source>
        <dbReference type="Google" id="ProtNLM"/>
    </source>
</evidence>
<proteinExistence type="predicted"/>
<name>A0A4Q8QGD5_9FLAO</name>